<feature type="transmembrane region" description="Helical" evidence="2">
    <location>
        <begin position="79"/>
        <end position="98"/>
    </location>
</feature>
<feature type="transmembrane region" description="Helical" evidence="2">
    <location>
        <begin position="160"/>
        <end position="178"/>
    </location>
</feature>
<evidence type="ECO:0000313" key="4">
    <source>
        <dbReference type="Proteomes" id="UP001555786"/>
    </source>
</evidence>
<accession>A0ABV3PLD1</accession>
<feature type="region of interest" description="Disordered" evidence="1">
    <location>
        <begin position="1"/>
        <end position="20"/>
    </location>
</feature>
<feature type="transmembrane region" description="Helical" evidence="2">
    <location>
        <begin position="495"/>
        <end position="517"/>
    </location>
</feature>
<protein>
    <submittedName>
        <fullName evidence="3">FUSC family protein</fullName>
    </submittedName>
</protein>
<keyword evidence="2" id="KW-0812">Transmembrane</keyword>
<feature type="transmembrane region" description="Helical" evidence="2">
    <location>
        <begin position="130"/>
        <end position="148"/>
    </location>
</feature>
<sequence>MTALSTSTHGPTPFWTRLTQAPPGTSWRGIAFALRTTAASLIALYIAFLINLDSPKWAAMTVWIVAQGNRGMTLSKARYRVIGTFAGTGIAVTLTALFAQAPELLLCALAIWIGLCTGVATALRNFRAYGAVLAGYTAAIITLDAAATPSQIFDVAEARLIYILLGIGVEATLSAILAPSRPLDDVRAGLGAYIRQAAGICARALGGEAAATPALQRLFAKALALDTTAEYAASASTVARGALGHVRAAASATLAQLAAAHSLRDYLARRDSGEDALLAESAGVLQAVANGNTNEQATIVALRERLDAACPGDHGEHGNERSFLHDRLDALLSSLQTALMRQALLARPTPPPSRLDFAFHIDLTAALHNGIRAIAAVLLASAAWILTAAPTGSGFVTIVSVVCALFATRDNPVAAGLGFLKGTGWAFAASAICNFALIPMISGFPLLAVVISLFMLPAGIAMRHPRTAAPAASFAIFFWDLVGPSNDVRTEAAGFFNGSLTLLAGIACGTLAFALLFPPNVQATRRRLHRAIRRDLALIGSTPGIWTSVEWFSRTADRFGRQLAAEKALPAAVMDQDMAGMLAALTIGAAAMDLDSLAKTQKAAMRPIRSVLRRLASADPQALARAARQAAARLLRQARRADNHASRELYRAGVLLQEIAREATEQAAFLQG</sequence>
<name>A0ABV3PLD1_9HYPH</name>
<comment type="caution">
    <text evidence="3">The sequence shown here is derived from an EMBL/GenBank/DDBJ whole genome shotgun (WGS) entry which is preliminary data.</text>
</comment>
<keyword evidence="2" id="KW-0472">Membrane</keyword>
<evidence type="ECO:0000313" key="3">
    <source>
        <dbReference type="EMBL" id="MEW9305993.1"/>
    </source>
</evidence>
<feature type="transmembrane region" description="Helical" evidence="2">
    <location>
        <begin position="427"/>
        <end position="455"/>
    </location>
</feature>
<dbReference type="InterPro" id="IPR006726">
    <property type="entry name" value="PHBA_efflux_AaeB/fusaric-R"/>
</dbReference>
<evidence type="ECO:0000256" key="1">
    <source>
        <dbReference type="SAM" id="MobiDB-lite"/>
    </source>
</evidence>
<dbReference type="EMBL" id="JBFNQD010000002">
    <property type="protein sequence ID" value="MEW9305993.1"/>
    <property type="molecule type" value="Genomic_DNA"/>
</dbReference>
<feature type="compositionally biased region" description="Polar residues" evidence="1">
    <location>
        <begin position="1"/>
        <end position="10"/>
    </location>
</feature>
<gene>
    <name evidence="3" type="ORF">ABXS05_10625</name>
</gene>
<feature type="transmembrane region" description="Helical" evidence="2">
    <location>
        <begin position="374"/>
        <end position="407"/>
    </location>
</feature>
<feature type="transmembrane region" description="Helical" evidence="2">
    <location>
        <begin position="30"/>
        <end position="50"/>
    </location>
</feature>
<dbReference type="Proteomes" id="UP001555786">
    <property type="component" value="Unassembled WGS sequence"/>
</dbReference>
<feature type="transmembrane region" description="Helical" evidence="2">
    <location>
        <begin position="104"/>
        <end position="123"/>
    </location>
</feature>
<evidence type="ECO:0000256" key="2">
    <source>
        <dbReference type="SAM" id="Phobius"/>
    </source>
</evidence>
<keyword evidence="4" id="KW-1185">Reference proteome</keyword>
<proteinExistence type="predicted"/>
<organism evidence="3 4">
    <name type="scientific">Labrys neptuniae</name>
    <dbReference type="NCBI Taxonomy" id="376174"/>
    <lineage>
        <taxon>Bacteria</taxon>
        <taxon>Pseudomonadati</taxon>
        <taxon>Pseudomonadota</taxon>
        <taxon>Alphaproteobacteria</taxon>
        <taxon>Hyphomicrobiales</taxon>
        <taxon>Xanthobacteraceae</taxon>
        <taxon>Labrys</taxon>
    </lineage>
</organism>
<reference evidence="3 4" key="1">
    <citation type="submission" date="2024-07" db="EMBL/GenBank/DDBJ databases">
        <title>Description of Labrys sedimenti sp. nov., isolated from a diclofenac-degrading enrichment culture.</title>
        <authorList>
            <person name="Tancsics A."/>
            <person name="Csepanyi A."/>
        </authorList>
    </citation>
    <scope>NUCLEOTIDE SEQUENCE [LARGE SCALE GENOMIC DNA]</scope>
    <source>
        <strain evidence="3 4">LMG 23578</strain>
    </source>
</reference>
<keyword evidence="2" id="KW-1133">Transmembrane helix</keyword>
<dbReference type="RefSeq" id="WP_367623858.1">
    <property type="nucleotide sequence ID" value="NZ_JBFNQD010000002.1"/>
</dbReference>
<dbReference type="Pfam" id="PF04632">
    <property type="entry name" value="FUSC"/>
    <property type="match status" value="1"/>
</dbReference>